<keyword evidence="4" id="KW-0804">Transcription</keyword>
<proteinExistence type="inferred from homology"/>
<feature type="domain" description="HTH lysR-type" evidence="5">
    <location>
        <begin position="8"/>
        <end position="65"/>
    </location>
</feature>
<evidence type="ECO:0000256" key="4">
    <source>
        <dbReference type="ARBA" id="ARBA00023163"/>
    </source>
</evidence>
<name>A0ABZ0RK05_9BACT</name>
<dbReference type="PRINTS" id="PR00039">
    <property type="entry name" value="HTHLYSR"/>
</dbReference>
<dbReference type="Gene3D" id="1.10.10.10">
    <property type="entry name" value="Winged helix-like DNA-binding domain superfamily/Winged helix DNA-binding domain"/>
    <property type="match status" value="1"/>
</dbReference>
<organism evidence="6 7">
    <name type="scientific">Coraliomargarita algicola</name>
    <dbReference type="NCBI Taxonomy" id="3092156"/>
    <lineage>
        <taxon>Bacteria</taxon>
        <taxon>Pseudomonadati</taxon>
        <taxon>Verrucomicrobiota</taxon>
        <taxon>Opitutia</taxon>
        <taxon>Puniceicoccales</taxon>
        <taxon>Coraliomargaritaceae</taxon>
        <taxon>Coraliomargarita</taxon>
    </lineage>
</organism>
<comment type="similarity">
    <text evidence="1">Belongs to the LysR transcriptional regulatory family.</text>
</comment>
<dbReference type="InterPro" id="IPR005119">
    <property type="entry name" value="LysR_subst-bd"/>
</dbReference>
<reference evidence="6 7" key="1">
    <citation type="submission" date="2023-11" db="EMBL/GenBank/DDBJ databases">
        <title>Coraliomargarita sp. nov., isolated from marine algae.</title>
        <authorList>
            <person name="Lee J.K."/>
            <person name="Baek J.H."/>
            <person name="Kim J.M."/>
            <person name="Choi D.G."/>
            <person name="Jeon C.O."/>
        </authorList>
    </citation>
    <scope>NUCLEOTIDE SEQUENCE [LARGE SCALE GENOMIC DNA]</scope>
    <source>
        <strain evidence="6 7">J2-16</strain>
    </source>
</reference>
<evidence type="ECO:0000313" key="7">
    <source>
        <dbReference type="Proteomes" id="UP001324993"/>
    </source>
</evidence>
<dbReference type="Gene3D" id="3.40.190.10">
    <property type="entry name" value="Periplasmic binding protein-like II"/>
    <property type="match status" value="2"/>
</dbReference>
<dbReference type="Proteomes" id="UP001324993">
    <property type="component" value="Chromosome"/>
</dbReference>
<dbReference type="InterPro" id="IPR036388">
    <property type="entry name" value="WH-like_DNA-bd_sf"/>
</dbReference>
<dbReference type="InterPro" id="IPR000847">
    <property type="entry name" value="LysR_HTH_N"/>
</dbReference>
<evidence type="ECO:0000259" key="5">
    <source>
        <dbReference type="PROSITE" id="PS50931"/>
    </source>
</evidence>
<evidence type="ECO:0000256" key="1">
    <source>
        <dbReference type="ARBA" id="ARBA00009437"/>
    </source>
</evidence>
<gene>
    <name evidence="6" type="ORF">SH580_02250</name>
</gene>
<dbReference type="RefSeq" id="WP_319833383.1">
    <property type="nucleotide sequence ID" value="NZ_CP138858.1"/>
</dbReference>
<sequence>MKSTLPRLDPEWLSTFLAIAQHGGVLAASRALHLSQPTLSARIQRLEDAVGQSLFDRSSQGMQLNEAGKRLLPVAQKLPNLLREALEAVDPHTTQLLNSPIRLSASSTLSDFVFPKLLAEFLQTHSSSGIELRSENTDEVLAAVRSGRVSLGAVEGLTRASAGLHLEPFAIDEIIPIYAPGQVNRELKQILSQPVSLEMLPQLPILWREPGSGTRRVIEEHLTQHGVRLQSLQPNFVFGRTMALKHATLAGLGIAFMPRRVLQQELALKRLRPIESLALSIERTFSWVIPPGELPPGLYAFYRWVNAYFQT</sequence>
<dbReference type="InterPro" id="IPR036390">
    <property type="entry name" value="WH_DNA-bd_sf"/>
</dbReference>
<dbReference type="EMBL" id="CP138858">
    <property type="protein sequence ID" value="WPJ96524.1"/>
    <property type="molecule type" value="Genomic_DNA"/>
</dbReference>
<dbReference type="SUPFAM" id="SSF46785">
    <property type="entry name" value="Winged helix' DNA-binding domain"/>
    <property type="match status" value="1"/>
</dbReference>
<evidence type="ECO:0000256" key="2">
    <source>
        <dbReference type="ARBA" id="ARBA00023015"/>
    </source>
</evidence>
<dbReference type="Pfam" id="PF00126">
    <property type="entry name" value="HTH_1"/>
    <property type="match status" value="1"/>
</dbReference>
<keyword evidence="3" id="KW-0238">DNA-binding</keyword>
<protein>
    <submittedName>
        <fullName evidence="6">LysR family transcriptional regulator</fullName>
    </submittedName>
</protein>
<evidence type="ECO:0000313" key="6">
    <source>
        <dbReference type="EMBL" id="WPJ96524.1"/>
    </source>
</evidence>
<dbReference type="PANTHER" id="PTHR30126">
    <property type="entry name" value="HTH-TYPE TRANSCRIPTIONAL REGULATOR"/>
    <property type="match status" value="1"/>
</dbReference>
<dbReference type="Pfam" id="PF03466">
    <property type="entry name" value="LysR_substrate"/>
    <property type="match status" value="1"/>
</dbReference>
<keyword evidence="7" id="KW-1185">Reference proteome</keyword>
<keyword evidence="2" id="KW-0805">Transcription regulation</keyword>
<dbReference type="PANTHER" id="PTHR30126:SF39">
    <property type="entry name" value="HTH-TYPE TRANSCRIPTIONAL REGULATOR CYSL"/>
    <property type="match status" value="1"/>
</dbReference>
<dbReference type="SUPFAM" id="SSF53850">
    <property type="entry name" value="Periplasmic binding protein-like II"/>
    <property type="match status" value="1"/>
</dbReference>
<evidence type="ECO:0000256" key="3">
    <source>
        <dbReference type="ARBA" id="ARBA00023125"/>
    </source>
</evidence>
<dbReference type="PROSITE" id="PS50931">
    <property type="entry name" value="HTH_LYSR"/>
    <property type="match status" value="1"/>
</dbReference>
<accession>A0ABZ0RK05</accession>